<dbReference type="PATRIC" id="fig|316.110.peg.25"/>
<evidence type="ECO:0000256" key="2">
    <source>
        <dbReference type="ARBA" id="ARBA00022908"/>
    </source>
</evidence>
<dbReference type="Pfam" id="PF13495">
    <property type="entry name" value="Phage_int_SAM_4"/>
    <property type="match status" value="1"/>
</dbReference>
<keyword evidence="3 5" id="KW-0238">DNA-binding</keyword>
<evidence type="ECO:0000259" key="7">
    <source>
        <dbReference type="PROSITE" id="PS51900"/>
    </source>
</evidence>
<dbReference type="InterPro" id="IPR013762">
    <property type="entry name" value="Integrase-like_cat_sf"/>
</dbReference>
<comment type="similarity">
    <text evidence="1">Belongs to the 'phage' integrase family.</text>
</comment>
<dbReference type="CDD" id="cd01193">
    <property type="entry name" value="INT_IntI_C"/>
    <property type="match status" value="1"/>
</dbReference>
<dbReference type="AlphaFoldDB" id="A0A0D7E8N3"/>
<evidence type="ECO:0000259" key="6">
    <source>
        <dbReference type="PROSITE" id="PS51898"/>
    </source>
</evidence>
<dbReference type="InterPro" id="IPR011010">
    <property type="entry name" value="DNA_brk_join_enz"/>
</dbReference>
<evidence type="ECO:0000256" key="1">
    <source>
        <dbReference type="ARBA" id="ARBA00008857"/>
    </source>
</evidence>
<dbReference type="EMBL" id="JXXD01000100">
    <property type="protein sequence ID" value="KIZ35922.1"/>
    <property type="molecule type" value="Genomic_DNA"/>
</dbReference>
<dbReference type="Gene3D" id="1.10.150.130">
    <property type="match status" value="1"/>
</dbReference>
<gene>
    <name evidence="8" type="ORF">LO50_11575</name>
</gene>
<dbReference type="PANTHER" id="PTHR30349">
    <property type="entry name" value="PHAGE INTEGRASE-RELATED"/>
    <property type="match status" value="1"/>
</dbReference>
<dbReference type="GO" id="GO:0003677">
    <property type="term" value="F:DNA binding"/>
    <property type="evidence" value="ECO:0007669"/>
    <property type="project" value="UniProtKB-UniRule"/>
</dbReference>
<dbReference type="NCBIfam" id="TIGR02249">
    <property type="entry name" value="integrase_gron"/>
    <property type="match status" value="1"/>
</dbReference>
<dbReference type="InterPro" id="IPR004107">
    <property type="entry name" value="Integrase_SAM-like_N"/>
</dbReference>
<name>A0A0D7E8N3_STUST</name>
<organism evidence="8 9">
    <name type="scientific">Stutzerimonas stutzeri</name>
    <name type="common">Pseudomonas stutzeri</name>
    <dbReference type="NCBI Taxonomy" id="316"/>
    <lineage>
        <taxon>Bacteria</taxon>
        <taxon>Pseudomonadati</taxon>
        <taxon>Pseudomonadota</taxon>
        <taxon>Gammaproteobacteria</taxon>
        <taxon>Pseudomonadales</taxon>
        <taxon>Pseudomonadaceae</taxon>
        <taxon>Stutzerimonas</taxon>
    </lineage>
</organism>
<dbReference type="Pfam" id="PF00589">
    <property type="entry name" value="Phage_integrase"/>
    <property type="match status" value="1"/>
</dbReference>
<comment type="caution">
    <text evidence="8">The sequence shown here is derived from an EMBL/GenBank/DDBJ whole genome shotgun (WGS) entry which is preliminary data.</text>
</comment>
<evidence type="ECO:0000313" key="8">
    <source>
        <dbReference type="EMBL" id="KIZ35922.1"/>
    </source>
</evidence>
<dbReference type="Gene3D" id="1.10.443.10">
    <property type="entry name" value="Intergrase catalytic core"/>
    <property type="match status" value="1"/>
</dbReference>
<evidence type="ECO:0000313" key="9">
    <source>
        <dbReference type="Proteomes" id="UP000032439"/>
    </source>
</evidence>
<dbReference type="InterPro" id="IPR044068">
    <property type="entry name" value="CB"/>
</dbReference>
<dbReference type="PROSITE" id="PS51900">
    <property type="entry name" value="CB"/>
    <property type="match status" value="1"/>
</dbReference>
<dbReference type="PANTHER" id="PTHR30349:SF64">
    <property type="entry name" value="PROPHAGE INTEGRASE INTD-RELATED"/>
    <property type="match status" value="1"/>
</dbReference>
<dbReference type="Proteomes" id="UP000032439">
    <property type="component" value="Unassembled WGS sequence"/>
</dbReference>
<dbReference type="SUPFAM" id="SSF56349">
    <property type="entry name" value="DNA breaking-rejoining enzymes"/>
    <property type="match status" value="1"/>
</dbReference>
<dbReference type="GO" id="GO:0015074">
    <property type="term" value="P:DNA integration"/>
    <property type="evidence" value="ECO:0007669"/>
    <property type="project" value="UniProtKB-KW"/>
</dbReference>
<feature type="domain" description="Core-binding (CB)" evidence="7">
    <location>
        <begin position="8"/>
        <end position="91"/>
    </location>
</feature>
<keyword evidence="4" id="KW-0233">DNA recombination</keyword>
<dbReference type="InterPro" id="IPR050090">
    <property type="entry name" value="Tyrosine_recombinase_XerCD"/>
</dbReference>
<evidence type="ECO:0000256" key="5">
    <source>
        <dbReference type="PROSITE-ProRule" id="PRU01248"/>
    </source>
</evidence>
<accession>A0A0D7E8N3</accession>
<evidence type="ECO:0000256" key="4">
    <source>
        <dbReference type="ARBA" id="ARBA00023172"/>
    </source>
</evidence>
<dbReference type="PROSITE" id="PS51898">
    <property type="entry name" value="TYR_RECOMBINASE"/>
    <property type="match status" value="1"/>
</dbReference>
<sequence length="327" mass="37683">MRELYTMDEKPRLLDRVREQIRLKHYSIRTERVYCEWIKRYVRFHKYRYPLDMGAPEVEAFLSDLAVRRDVSASTQNQALAALLFLYKQVLKQELPWLGEVVRAKKPARLPVVLSIDEVHRILAQLEGEVGLVARLLYGGGMRLMEGVRLRVKDVDFARNEIIIRDGKGQKDRVTVLPATLVAPLKQHLARVRLMHQQELAEGRGDVYLPDALSRKYPRAPWEWAWQYVFPASGLSVDPRSQAVRRHHVDEKRIQRAFKRALNASGIAKPATPHTLRHSFATHLLESGQDIRTVQELLGHADVKTTMIYTHVLNRGGLAVLSPLDRM</sequence>
<evidence type="ECO:0000256" key="3">
    <source>
        <dbReference type="ARBA" id="ARBA00023125"/>
    </source>
</evidence>
<keyword evidence="2" id="KW-0229">DNA integration</keyword>
<reference evidence="8 9" key="1">
    <citation type="submission" date="2014-11" db="EMBL/GenBank/DDBJ databases">
        <title>Genomics and ecophysiology of heterotrophic nitrogen fixing bacteria isolated from estuarine surface water.</title>
        <authorList>
            <person name="Bentzon-Tilia M."/>
            <person name="Severin I."/>
            <person name="Hansen L.H."/>
            <person name="Riemann L."/>
        </authorList>
    </citation>
    <scope>NUCLEOTIDE SEQUENCE [LARGE SCALE GENOMIC DNA]</scope>
    <source>
        <strain evidence="8 9">BAL361</strain>
    </source>
</reference>
<protein>
    <submittedName>
        <fullName evidence="8">Integrase</fullName>
    </submittedName>
</protein>
<dbReference type="InterPro" id="IPR002104">
    <property type="entry name" value="Integrase_catalytic"/>
</dbReference>
<dbReference type="GO" id="GO:0006310">
    <property type="term" value="P:DNA recombination"/>
    <property type="evidence" value="ECO:0007669"/>
    <property type="project" value="UniProtKB-KW"/>
</dbReference>
<feature type="domain" description="Tyr recombinase" evidence="6">
    <location>
        <begin position="109"/>
        <end position="322"/>
    </location>
</feature>
<dbReference type="InterPro" id="IPR011946">
    <property type="entry name" value="Integrase_integron-type"/>
</dbReference>
<proteinExistence type="inferred from homology"/>
<dbReference type="InterPro" id="IPR010998">
    <property type="entry name" value="Integrase_recombinase_N"/>
</dbReference>